<gene>
    <name evidence="3" type="ORF">NCTC13316_01379</name>
</gene>
<proteinExistence type="predicted"/>
<dbReference type="InterPro" id="IPR025392">
    <property type="entry name" value="DUF4124"/>
</dbReference>
<evidence type="ECO:0000256" key="1">
    <source>
        <dbReference type="SAM" id="MobiDB-lite"/>
    </source>
</evidence>
<dbReference type="Pfam" id="PF13511">
    <property type="entry name" value="DUF4124"/>
    <property type="match status" value="1"/>
</dbReference>
<sequence>MIKVIISIFFFFLVSPLQAEIYKWTDSQGVVHFSDEPHPGAEKVVLPPTQSSNPPSNAPTNPTPPVTGNPVNKNSVTQPDYTVTISQPKSDSTIRNNQGYVSVVIEVEPELQQGVMLQLMFDNRPLGKPQVGKSFILNNVNRGAHTLAVQIIGANGDVLSTSDPVTFYMQRPRVGMVPNTRPANTP</sequence>
<evidence type="ECO:0000259" key="2">
    <source>
        <dbReference type="Pfam" id="PF13511"/>
    </source>
</evidence>
<accession>A0A378JJE2</accession>
<dbReference type="OrthoDB" id="7062774at2"/>
<feature type="region of interest" description="Disordered" evidence="1">
    <location>
        <begin position="34"/>
        <end position="78"/>
    </location>
</feature>
<reference evidence="3 4" key="1">
    <citation type="submission" date="2018-06" db="EMBL/GenBank/DDBJ databases">
        <authorList>
            <consortium name="Pathogen Informatics"/>
            <person name="Doyle S."/>
        </authorList>
    </citation>
    <scope>NUCLEOTIDE SEQUENCE [LARGE SCALE GENOMIC DNA]</scope>
    <source>
        <strain evidence="3 4">NCTC13316</strain>
    </source>
</reference>
<organism evidence="3 4">
    <name type="scientific">Legionella busanensis</name>
    <dbReference type="NCBI Taxonomy" id="190655"/>
    <lineage>
        <taxon>Bacteria</taxon>
        <taxon>Pseudomonadati</taxon>
        <taxon>Pseudomonadota</taxon>
        <taxon>Gammaproteobacteria</taxon>
        <taxon>Legionellales</taxon>
        <taxon>Legionellaceae</taxon>
        <taxon>Legionella</taxon>
    </lineage>
</organism>
<dbReference type="RefSeq" id="WP_115330930.1">
    <property type="nucleotide sequence ID" value="NZ_CAAAHP010000001.1"/>
</dbReference>
<dbReference type="Proteomes" id="UP000254794">
    <property type="component" value="Unassembled WGS sequence"/>
</dbReference>
<protein>
    <recommendedName>
        <fullName evidence="2">DUF4124 domain-containing protein</fullName>
    </recommendedName>
</protein>
<feature type="domain" description="DUF4124" evidence="2">
    <location>
        <begin position="10"/>
        <end position="60"/>
    </location>
</feature>
<feature type="compositionally biased region" description="Low complexity" evidence="1">
    <location>
        <begin position="47"/>
        <end position="60"/>
    </location>
</feature>
<evidence type="ECO:0000313" key="3">
    <source>
        <dbReference type="EMBL" id="STX51284.1"/>
    </source>
</evidence>
<name>A0A378JJE2_9GAMM</name>
<evidence type="ECO:0000313" key="4">
    <source>
        <dbReference type="Proteomes" id="UP000254794"/>
    </source>
</evidence>
<dbReference type="AlphaFoldDB" id="A0A378JJE2"/>
<keyword evidence="4" id="KW-1185">Reference proteome</keyword>
<dbReference type="EMBL" id="UGOD01000001">
    <property type="protein sequence ID" value="STX51284.1"/>
    <property type="molecule type" value="Genomic_DNA"/>
</dbReference>